<evidence type="ECO:0000313" key="3">
    <source>
        <dbReference type="Proteomes" id="UP000504636"/>
    </source>
</evidence>
<dbReference type="Proteomes" id="UP000504636">
    <property type="component" value="Unplaced"/>
</dbReference>
<organism evidence="2">
    <name type="scientific">Mytilinidion resinicola</name>
    <dbReference type="NCBI Taxonomy" id="574789"/>
    <lineage>
        <taxon>Eukaryota</taxon>
        <taxon>Fungi</taxon>
        <taxon>Dikarya</taxon>
        <taxon>Ascomycota</taxon>
        <taxon>Pezizomycotina</taxon>
        <taxon>Dothideomycetes</taxon>
        <taxon>Pleosporomycetidae</taxon>
        <taxon>Mytilinidiales</taxon>
        <taxon>Mytilinidiaceae</taxon>
        <taxon>Mytilinidion</taxon>
    </lineage>
</organism>
<reference evidence="4" key="3">
    <citation type="submission" date="2025-04" db="UniProtKB">
        <authorList>
            <consortium name="RefSeq"/>
        </authorList>
    </citation>
    <scope>IDENTIFICATION</scope>
    <source>
        <strain evidence="4">CBS 304.34</strain>
    </source>
</reference>
<keyword evidence="3" id="KW-1185">Reference proteome</keyword>
<gene>
    <name evidence="2 4" type="ORF">BDZ99DRAFT_278121</name>
</gene>
<sequence length="195" mass="21628">MAGRLEERNSGVSKQVLDHVTPFGVPEFRNLTKSLLKSGCKRNCWKDRIVKIAQRRAIYLERRAGRGGWVQPPEIQLSPPILGQRDRRRITSFLTLPNPALECRYCFQEKGWYTFAHTFKSTPKQASSSSIAFPPPHQPQPSPSTLPLLGPSCTQCAQHVSSLTVSNLAPSSTTAGRALAFCTSPLHESCRGLRS</sequence>
<dbReference type="EMBL" id="MU003698">
    <property type="protein sequence ID" value="KAF2811623.1"/>
    <property type="molecule type" value="Genomic_DNA"/>
</dbReference>
<feature type="compositionally biased region" description="Pro residues" evidence="1">
    <location>
        <begin position="133"/>
        <end position="144"/>
    </location>
</feature>
<feature type="region of interest" description="Disordered" evidence="1">
    <location>
        <begin position="126"/>
        <end position="145"/>
    </location>
</feature>
<dbReference type="GeneID" id="54454864"/>
<evidence type="ECO:0000256" key="1">
    <source>
        <dbReference type="SAM" id="MobiDB-lite"/>
    </source>
</evidence>
<name>A0A6A6YTC9_9PEZI</name>
<proteinExistence type="predicted"/>
<dbReference type="AlphaFoldDB" id="A0A6A6YTC9"/>
<reference evidence="2 4" key="1">
    <citation type="journal article" date="2020" name="Stud. Mycol.">
        <title>101 Dothideomycetes genomes: a test case for predicting lifestyles and emergence of pathogens.</title>
        <authorList>
            <person name="Haridas S."/>
            <person name="Albert R."/>
            <person name="Binder M."/>
            <person name="Bloem J."/>
            <person name="Labutti K."/>
            <person name="Salamov A."/>
            <person name="Andreopoulos B."/>
            <person name="Baker S."/>
            <person name="Barry K."/>
            <person name="Bills G."/>
            <person name="Bluhm B."/>
            <person name="Cannon C."/>
            <person name="Castanera R."/>
            <person name="Culley D."/>
            <person name="Daum C."/>
            <person name="Ezra D."/>
            <person name="Gonzalez J."/>
            <person name="Henrissat B."/>
            <person name="Kuo A."/>
            <person name="Liang C."/>
            <person name="Lipzen A."/>
            <person name="Lutzoni F."/>
            <person name="Magnuson J."/>
            <person name="Mondo S."/>
            <person name="Nolan M."/>
            <person name="Ohm R."/>
            <person name="Pangilinan J."/>
            <person name="Park H.-J."/>
            <person name="Ramirez L."/>
            <person name="Alfaro M."/>
            <person name="Sun H."/>
            <person name="Tritt A."/>
            <person name="Yoshinaga Y."/>
            <person name="Zwiers L.-H."/>
            <person name="Turgeon B."/>
            <person name="Goodwin S."/>
            <person name="Spatafora J."/>
            <person name="Crous P."/>
            <person name="Grigoriev I."/>
        </authorList>
    </citation>
    <scope>NUCLEOTIDE SEQUENCE</scope>
    <source>
        <strain evidence="2 4">CBS 304.34</strain>
    </source>
</reference>
<dbReference type="RefSeq" id="XP_033578587.1">
    <property type="nucleotide sequence ID" value="XM_033713971.1"/>
</dbReference>
<protein>
    <submittedName>
        <fullName evidence="2 4">Uncharacterized protein</fullName>
    </submittedName>
</protein>
<accession>A0A6A6YTC9</accession>
<reference evidence="4" key="2">
    <citation type="submission" date="2020-04" db="EMBL/GenBank/DDBJ databases">
        <authorList>
            <consortium name="NCBI Genome Project"/>
        </authorList>
    </citation>
    <scope>NUCLEOTIDE SEQUENCE</scope>
    <source>
        <strain evidence="4">CBS 304.34</strain>
    </source>
</reference>
<evidence type="ECO:0000313" key="4">
    <source>
        <dbReference type="RefSeq" id="XP_033578587.1"/>
    </source>
</evidence>
<evidence type="ECO:0000313" key="2">
    <source>
        <dbReference type="EMBL" id="KAF2811623.1"/>
    </source>
</evidence>